<dbReference type="GO" id="GO:0006094">
    <property type="term" value="P:gluconeogenesis"/>
    <property type="evidence" value="ECO:0007669"/>
    <property type="project" value="TreeGrafter"/>
</dbReference>
<dbReference type="InterPro" id="IPR015824">
    <property type="entry name" value="Phosphoglycerate_kinase_N"/>
</dbReference>
<feature type="binding site" evidence="13">
    <location>
        <begin position="21"/>
        <end position="23"/>
    </location>
    <ligand>
        <name>substrate</name>
    </ligand>
</feature>
<evidence type="ECO:0000256" key="1">
    <source>
        <dbReference type="ARBA" id="ARBA00000642"/>
    </source>
</evidence>
<dbReference type="AlphaFoldDB" id="A0A2J6XE28"/>
<dbReference type="Proteomes" id="UP000243376">
    <property type="component" value="Unassembled WGS sequence"/>
</dbReference>
<reference evidence="16 17" key="1">
    <citation type="submission" date="2018-01" db="EMBL/GenBank/DDBJ databases">
        <title>Metagenomic assembled genomes from two thermal pools in the Uzon Caldera, Kamchatka, Russia.</title>
        <authorList>
            <person name="Wilkins L."/>
            <person name="Ettinger C."/>
        </authorList>
    </citation>
    <scope>NUCLEOTIDE SEQUENCE [LARGE SCALE GENOMIC DNA]</scope>
    <source>
        <strain evidence="16">ZAV-02</strain>
    </source>
</reference>
<evidence type="ECO:0000256" key="12">
    <source>
        <dbReference type="ARBA" id="ARBA00023152"/>
    </source>
</evidence>
<sequence>MNKKTIRDVDWAGKRALVRVDFNVPLDDQGQITDDTRIRAALPTIRYLLEHGAKVVLMSHLGRPKGKPNPKYSLRPVVERLFELLPEATEVKKTEAITGSAAEAAVSMLKPGQVLVLENTRFDPREEVNDPTMAAELAKLGDVFVNDAFGAAHRANASTEGVAHYLPAVAGFLMEKELTYIGGALNNPQRPFVTVIGGAKISDKIGVIDNLLGKVDALLIGGGMANTFLLAKGLNLGDSLVEPESVPVAQQLMAKAEERDARLLLPVDVVIADAFSADAQRQVVEVTAIPSGWRVLDIGPKTIELYSAEIRAARTVIWNGPMGVFELEPFAVGTRAIAQAM</sequence>
<feature type="binding site" evidence="13">
    <location>
        <position position="121"/>
    </location>
    <ligand>
        <name>(2R)-3-phosphoglycerate</name>
        <dbReference type="ChEBI" id="CHEBI:58272"/>
    </ligand>
</feature>
<evidence type="ECO:0000313" key="16">
    <source>
        <dbReference type="EMBL" id="PMP86208.1"/>
    </source>
</evidence>
<feature type="binding site" evidence="13">
    <location>
        <begin position="60"/>
        <end position="63"/>
    </location>
    <ligand>
        <name>substrate</name>
    </ligand>
</feature>
<dbReference type="HAMAP" id="MF_00145">
    <property type="entry name" value="Phosphoglyc_kinase"/>
    <property type="match status" value="1"/>
</dbReference>
<evidence type="ECO:0000256" key="6">
    <source>
        <dbReference type="ARBA" id="ARBA00016471"/>
    </source>
</evidence>
<evidence type="ECO:0000256" key="13">
    <source>
        <dbReference type="PIRSR" id="PIRSR000724-1"/>
    </source>
</evidence>
<dbReference type="GO" id="GO:0004618">
    <property type="term" value="F:phosphoglycerate kinase activity"/>
    <property type="evidence" value="ECO:0007669"/>
    <property type="project" value="UniProtKB-EC"/>
</dbReference>
<comment type="catalytic activity">
    <reaction evidence="1 15">
        <text>(2R)-3-phosphoglycerate + ATP = (2R)-3-phospho-glyceroyl phosphate + ADP</text>
        <dbReference type="Rhea" id="RHEA:14801"/>
        <dbReference type="ChEBI" id="CHEBI:30616"/>
        <dbReference type="ChEBI" id="CHEBI:57604"/>
        <dbReference type="ChEBI" id="CHEBI:58272"/>
        <dbReference type="ChEBI" id="CHEBI:456216"/>
        <dbReference type="EC" id="2.7.2.3"/>
    </reaction>
</comment>
<dbReference type="GO" id="GO:0006096">
    <property type="term" value="P:glycolytic process"/>
    <property type="evidence" value="ECO:0007669"/>
    <property type="project" value="UniProtKB-KW"/>
</dbReference>
<feature type="binding site" evidence="13">
    <location>
        <position position="154"/>
    </location>
    <ligand>
        <name>(2R)-3-phosphoglycerate</name>
        <dbReference type="ChEBI" id="CHEBI:58272"/>
    </ligand>
</feature>
<name>A0A2J6XE28_9CHLR</name>
<evidence type="ECO:0000256" key="9">
    <source>
        <dbReference type="ARBA" id="ARBA00022741"/>
    </source>
</evidence>
<dbReference type="PRINTS" id="PR00477">
    <property type="entry name" value="PHGLYCKINASE"/>
</dbReference>
<dbReference type="GO" id="GO:0043531">
    <property type="term" value="F:ADP binding"/>
    <property type="evidence" value="ECO:0007669"/>
    <property type="project" value="TreeGrafter"/>
</dbReference>
<dbReference type="FunFam" id="3.40.50.1260:FF:000031">
    <property type="entry name" value="Phosphoglycerate kinase 1"/>
    <property type="match status" value="1"/>
</dbReference>
<feature type="binding site" evidence="14">
    <location>
        <position position="204"/>
    </location>
    <ligand>
        <name>ATP</name>
        <dbReference type="ChEBI" id="CHEBI:30616"/>
    </ligand>
</feature>
<comment type="subunit">
    <text evidence="4">Monomer.</text>
</comment>
<dbReference type="SUPFAM" id="SSF53748">
    <property type="entry name" value="Phosphoglycerate kinase"/>
    <property type="match status" value="1"/>
</dbReference>
<keyword evidence="11 14" id="KW-0067">ATP-binding</keyword>
<evidence type="ECO:0000256" key="11">
    <source>
        <dbReference type="ARBA" id="ARBA00022840"/>
    </source>
</evidence>
<evidence type="ECO:0000256" key="2">
    <source>
        <dbReference type="ARBA" id="ARBA00004838"/>
    </source>
</evidence>
<keyword evidence="12" id="KW-0324">Glycolysis</keyword>
<dbReference type="PANTHER" id="PTHR11406">
    <property type="entry name" value="PHOSPHOGLYCERATE KINASE"/>
    <property type="match status" value="1"/>
</dbReference>
<proteinExistence type="inferred from homology"/>
<evidence type="ECO:0000256" key="4">
    <source>
        <dbReference type="ARBA" id="ARBA00011245"/>
    </source>
</evidence>
<feature type="non-terminal residue" evidence="16">
    <location>
        <position position="341"/>
    </location>
</feature>
<keyword evidence="9" id="KW-0547">Nucleotide-binding</keyword>
<gene>
    <name evidence="16" type="primary">pgk</name>
    <name evidence="16" type="ORF">C0184_01530</name>
</gene>
<evidence type="ECO:0000256" key="5">
    <source>
        <dbReference type="ARBA" id="ARBA00013061"/>
    </source>
</evidence>
<comment type="pathway">
    <text evidence="2">Carbohydrate degradation; glycolysis; pyruvate from D-glyceraldehyde 3-phosphate: step 2/5.</text>
</comment>
<dbReference type="FunFam" id="3.40.50.1260:FF:000006">
    <property type="entry name" value="Phosphoglycerate kinase"/>
    <property type="match status" value="1"/>
</dbReference>
<dbReference type="Gene3D" id="3.40.50.1260">
    <property type="entry name" value="Phosphoglycerate kinase, N-terminal domain"/>
    <property type="match status" value="2"/>
</dbReference>
<dbReference type="PIRSF" id="PIRSF000724">
    <property type="entry name" value="Pgk"/>
    <property type="match status" value="1"/>
</dbReference>
<keyword evidence="8 15" id="KW-0808">Transferase</keyword>
<accession>A0A2J6XE28</accession>
<comment type="caution">
    <text evidence="16">The sequence shown here is derived from an EMBL/GenBank/DDBJ whole genome shotgun (WGS) entry which is preliminary data.</text>
</comment>
<evidence type="ECO:0000256" key="15">
    <source>
        <dbReference type="RuleBase" id="RU000532"/>
    </source>
</evidence>
<keyword evidence="7" id="KW-0963">Cytoplasm</keyword>
<evidence type="ECO:0000256" key="7">
    <source>
        <dbReference type="ARBA" id="ARBA00022490"/>
    </source>
</evidence>
<evidence type="ECO:0000313" key="17">
    <source>
        <dbReference type="Proteomes" id="UP000243376"/>
    </source>
</evidence>
<dbReference type="InterPro" id="IPR001576">
    <property type="entry name" value="Phosphoglycerate_kinase"/>
</dbReference>
<dbReference type="GO" id="GO:0005829">
    <property type="term" value="C:cytosol"/>
    <property type="evidence" value="ECO:0007669"/>
    <property type="project" value="TreeGrafter"/>
</dbReference>
<protein>
    <recommendedName>
        <fullName evidence="6 15">Phosphoglycerate kinase</fullName>
        <ecNumber evidence="5 15">2.7.2.3</ecNumber>
    </recommendedName>
</protein>
<comment type="similarity">
    <text evidence="3 15">Belongs to the phosphoglycerate kinase family.</text>
</comment>
<organism evidence="16 17">
    <name type="scientific">Chloroflexus aggregans</name>
    <dbReference type="NCBI Taxonomy" id="152260"/>
    <lineage>
        <taxon>Bacteria</taxon>
        <taxon>Bacillati</taxon>
        <taxon>Chloroflexota</taxon>
        <taxon>Chloroflexia</taxon>
        <taxon>Chloroflexales</taxon>
        <taxon>Chloroflexineae</taxon>
        <taxon>Chloroflexaceae</taxon>
        <taxon>Chloroflexus</taxon>
    </lineage>
</organism>
<dbReference type="InterPro" id="IPR036043">
    <property type="entry name" value="Phosphoglycerate_kinase_sf"/>
</dbReference>
<evidence type="ECO:0000256" key="14">
    <source>
        <dbReference type="PIRSR" id="PIRSR000724-2"/>
    </source>
</evidence>
<dbReference type="Pfam" id="PF00162">
    <property type="entry name" value="PGK"/>
    <property type="match status" value="1"/>
</dbReference>
<keyword evidence="10 15" id="KW-0418">Kinase</keyword>
<evidence type="ECO:0000256" key="10">
    <source>
        <dbReference type="ARBA" id="ARBA00022777"/>
    </source>
</evidence>
<dbReference type="GO" id="GO:0005524">
    <property type="term" value="F:ATP binding"/>
    <property type="evidence" value="ECO:0007669"/>
    <property type="project" value="UniProtKB-KW"/>
</dbReference>
<feature type="binding site" evidence="14">
    <location>
        <position position="326"/>
    </location>
    <ligand>
        <name>ATP</name>
        <dbReference type="ChEBI" id="CHEBI:30616"/>
    </ligand>
</feature>
<evidence type="ECO:0000256" key="3">
    <source>
        <dbReference type="ARBA" id="ARBA00008982"/>
    </source>
</evidence>
<dbReference type="PANTHER" id="PTHR11406:SF23">
    <property type="entry name" value="PHOSPHOGLYCERATE KINASE 1, CHLOROPLASTIC-RELATED"/>
    <property type="match status" value="1"/>
</dbReference>
<dbReference type="EMBL" id="PNIQ01000108">
    <property type="protein sequence ID" value="PMP86208.1"/>
    <property type="molecule type" value="Genomic_DNA"/>
</dbReference>
<dbReference type="EC" id="2.7.2.3" evidence="5 15"/>
<feature type="binding site" evidence="13">
    <location>
        <position position="37"/>
    </location>
    <ligand>
        <name>(2R)-3-phosphoglycerate</name>
        <dbReference type="ChEBI" id="CHEBI:58272"/>
    </ligand>
</feature>
<evidence type="ECO:0000256" key="8">
    <source>
        <dbReference type="ARBA" id="ARBA00022679"/>
    </source>
</evidence>